<dbReference type="Proteomes" id="UP000663829">
    <property type="component" value="Unassembled WGS sequence"/>
</dbReference>
<dbReference type="EMBL" id="CAJOBC010032209">
    <property type="protein sequence ID" value="CAF4095032.1"/>
    <property type="molecule type" value="Genomic_DNA"/>
</dbReference>
<evidence type="ECO:0000313" key="1">
    <source>
        <dbReference type="EMBL" id="CAF1289949.1"/>
    </source>
</evidence>
<dbReference type="AlphaFoldDB" id="A0A815CNA7"/>
<accession>A0A815CNA7</accession>
<dbReference type="Gene3D" id="3.40.190.10">
    <property type="entry name" value="Periplasmic binding protein-like II"/>
    <property type="match status" value="1"/>
</dbReference>
<gene>
    <name evidence="1" type="ORF">GPM918_LOCUS27983</name>
    <name evidence="2" type="ORF">SRO942_LOCUS28418</name>
</gene>
<comment type="caution">
    <text evidence="1">The sequence shown here is derived from an EMBL/GenBank/DDBJ whole genome shotgun (WGS) entry which is preliminary data.</text>
</comment>
<dbReference type="Pfam" id="PF20635">
    <property type="entry name" value="SMN_YG-box"/>
    <property type="match status" value="1"/>
</dbReference>
<evidence type="ECO:0000313" key="2">
    <source>
        <dbReference type="EMBL" id="CAF4095032.1"/>
    </source>
</evidence>
<reference evidence="1" key="1">
    <citation type="submission" date="2021-02" db="EMBL/GenBank/DDBJ databases">
        <authorList>
            <person name="Nowell W R."/>
        </authorList>
    </citation>
    <scope>NUCLEOTIDE SEQUENCE</scope>
</reference>
<dbReference type="InterPro" id="IPR047313">
    <property type="entry name" value="SMN_C"/>
</dbReference>
<organism evidence="1 3">
    <name type="scientific">Didymodactylos carnosus</name>
    <dbReference type="NCBI Taxonomy" id="1234261"/>
    <lineage>
        <taxon>Eukaryota</taxon>
        <taxon>Metazoa</taxon>
        <taxon>Spiralia</taxon>
        <taxon>Gnathifera</taxon>
        <taxon>Rotifera</taxon>
        <taxon>Eurotatoria</taxon>
        <taxon>Bdelloidea</taxon>
        <taxon>Philodinida</taxon>
        <taxon>Philodinidae</taxon>
        <taxon>Didymodactylos</taxon>
    </lineage>
</organism>
<name>A0A815CNA7_9BILA</name>
<proteinExistence type="predicted"/>
<dbReference type="CDD" id="cd22852">
    <property type="entry name" value="SMN_C"/>
    <property type="match status" value="1"/>
</dbReference>
<dbReference type="Proteomes" id="UP000681722">
    <property type="component" value="Unassembled WGS sequence"/>
</dbReference>
<evidence type="ECO:0000313" key="3">
    <source>
        <dbReference type="Proteomes" id="UP000663829"/>
    </source>
</evidence>
<dbReference type="EMBL" id="CAJNOQ010012007">
    <property type="protein sequence ID" value="CAF1289949.1"/>
    <property type="molecule type" value="Genomic_DNA"/>
</dbReference>
<sequence>MIVTISSPSCLVSFDEYGNEEEHLLSELQLRTEEEEEEEEILWVPSPPPMPAENDELSATFMSWYLAGYHTGFYQSMKNKFPQKDELDFQIRCRETSK</sequence>
<protein>
    <submittedName>
        <fullName evidence="1">Uncharacterized protein</fullName>
    </submittedName>
</protein>
<dbReference type="OrthoDB" id="197400at2759"/>
<keyword evidence="3" id="KW-1185">Reference proteome</keyword>